<keyword evidence="1" id="KW-0812">Transmembrane</keyword>
<dbReference type="OrthoDB" id="7875742at2"/>
<keyword evidence="1" id="KW-1133">Transmembrane helix</keyword>
<organism evidence="2 3">
    <name type="scientific">Alloyangia pacifica</name>
    <dbReference type="NCBI Taxonomy" id="311180"/>
    <lineage>
        <taxon>Bacteria</taxon>
        <taxon>Pseudomonadati</taxon>
        <taxon>Pseudomonadota</taxon>
        <taxon>Alphaproteobacteria</taxon>
        <taxon>Rhodobacterales</taxon>
        <taxon>Roseobacteraceae</taxon>
        <taxon>Alloyangia</taxon>
    </lineage>
</organism>
<protein>
    <recommendedName>
        <fullName evidence="4">Aspartate carbamoyltransferase catalytic subunit</fullName>
    </recommendedName>
</protein>
<dbReference type="RefSeq" id="WP_092427943.1">
    <property type="nucleotide sequence ID" value="NZ_FNCL01000010.1"/>
</dbReference>
<evidence type="ECO:0000256" key="1">
    <source>
        <dbReference type="SAM" id="Phobius"/>
    </source>
</evidence>
<keyword evidence="3" id="KW-1185">Reference proteome</keyword>
<dbReference type="AlphaFoldDB" id="A0A1I6V6V9"/>
<dbReference type="Proteomes" id="UP000199392">
    <property type="component" value="Unassembled WGS sequence"/>
</dbReference>
<evidence type="ECO:0000313" key="2">
    <source>
        <dbReference type="EMBL" id="SFT09473.1"/>
    </source>
</evidence>
<keyword evidence="1" id="KW-0472">Membrane</keyword>
<evidence type="ECO:0008006" key="4">
    <source>
        <dbReference type="Google" id="ProtNLM"/>
    </source>
</evidence>
<sequence length="182" mass="19780">MTKMHINGSVDGEVRLFHLDLPPEAVERFTVQAGTGEFPLQYALGARKLRPSRIDVVSIRDLGEMPLSTYLTEAYQVGGEDFRQMKPRIDALKGHVVVLPSAAFDHTSQDLAISTPLRWIGTFKEAEGAGARAGKLRSAAARGSMDRPAATEDAPRSRALTYALLGLGVLVLIVLFAFFRAA</sequence>
<gene>
    <name evidence="2" type="ORF">SAMN04488050_11019</name>
</gene>
<dbReference type="STRING" id="311180.SAMN04488050_11019"/>
<dbReference type="EMBL" id="FOZW01000010">
    <property type="protein sequence ID" value="SFT09473.1"/>
    <property type="molecule type" value="Genomic_DNA"/>
</dbReference>
<accession>A0A1I6V6V9</accession>
<reference evidence="3" key="1">
    <citation type="submission" date="2016-10" db="EMBL/GenBank/DDBJ databases">
        <authorList>
            <person name="Varghese N."/>
            <person name="Submissions S."/>
        </authorList>
    </citation>
    <scope>NUCLEOTIDE SEQUENCE [LARGE SCALE GENOMIC DNA]</scope>
    <source>
        <strain evidence="3">DSM 26894</strain>
    </source>
</reference>
<evidence type="ECO:0000313" key="3">
    <source>
        <dbReference type="Proteomes" id="UP000199392"/>
    </source>
</evidence>
<name>A0A1I6V6V9_9RHOB</name>
<feature type="transmembrane region" description="Helical" evidence="1">
    <location>
        <begin position="159"/>
        <end position="179"/>
    </location>
</feature>
<proteinExistence type="predicted"/>